<evidence type="ECO:0000313" key="15">
    <source>
        <dbReference type="EMBL" id="CAL4131810.1"/>
    </source>
</evidence>
<dbReference type="PROSITE" id="PS52035">
    <property type="entry name" value="PEPTIDASE_M14"/>
    <property type="match status" value="1"/>
</dbReference>
<keyword evidence="9" id="KW-0862">Zinc</keyword>
<evidence type="ECO:0000313" key="16">
    <source>
        <dbReference type="Proteomes" id="UP001497623"/>
    </source>
</evidence>
<dbReference type="CDD" id="cd03858">
    <property type="entry name" value="M14_CP_N-E_like"/>
    <property type="match status" value="1"/>
</dbReference>
<dbReference type="GO" id="GO:0016485">
    <property type="term" value="P:protein processing"/>
    <property type="evidence" value="ECO:0007669"/>
    <property type="project" value="TreeGrafter"/>
</dbReference>
<keyword evidence="11" id="KW-0325">Glycoprotein</keyword>
<evidence type="ECO:0000256" key="8">
    <source>
        <dbReference type="ARBA" id="ARBA00022801"/>
    </source>
</evidence>
<comment type="similarity">
    <text evidence="3 12">Belongs to the peptidase M14 family.</text>
</comment>
<dbReference type="InterPro" id="IPR008969">
    <property type="entry name" value="CarboxyPept-like_regulatory"/>
</dbReference>
<evidence type="ECO:0000256" key="11">
    <source>
        <dbReference type="ARBA" id="ARBA00023180"/>
    </source>
</evidence>
<feature type="chain" id="PRO_5043976996" description="Peptidase M14 domain-containing protein" evidence="13">
    <location>
        <begin position="19"/>
        <end position="496"/>
    </location>
</feature>
<evidence type="ECO:0000256" key="10">
    <source>
        <dbReference type="ARBA" id="ARBA00023049"/>
    </source>
</evidence>
<keyword evidence="6" id="KW-0479">Metal-binding</keyword>
<dbReference type="FunFam" id="3.40.630.10:FF:000013">
    <property type="entry name" value="carboxypeptidase N catalytic chain"/>
    <property type="match status" value="1"/>
</dbReference>
<evidence type="ECO:0000256" key="5">
    <source>
        <dbReference type="ARBA" id="ARBA00022670"/>
    </source>
</evidence>
<dbReference type="GO" id="GO:0004181">
    <property type="term" value="F:metallocarboxypeptidase activity"/>
    <property type="evidence" value="ECO:0007669"/>
    <property type="project" value="InterPro"/>
</dbReference>
<dbReference type="PANTHER" id="PTHR11532">
    <property type="entry name" value="PROTEASE M14 CARBOXYPEPTIDASE"/>
    <property type="match status" value="1"/>
</dbReference>
<dbReference type="Gene3D" id="3.40.630.10">
    <property type="entry name" value="Zn peptidases"/>
    <property type="match status" value="1"/>
</dbReference>
<dbReference type="Pfam" id="PF13620">
    <property type="entry name" value="CarboxypepD_reg"/>
    <property type="match status" value="1"/>
</dbReference>
<gene>
    <name evidence="15" type="ORF">MNOR_LOCUS26859</name>
</gene>
<comment type="subcellular location">
    <subcellularLocation>
        <location evidence="2">Secreted</location>
    </subcellularLocation>
</comment>
<evidence type="ECO:0000256" key="13">
    <source>
        <dbReference type="SAM" id="SignalP"/>
    </source>
</evidence>
<comment type="cofactor">
    <cofactor evidence="1">
        <name>Zn(2+)</name>
        <dbReference type="ChEBI" id="CHEBI:29105"/>
    </cofactor>
</comment>
<dbReference type="Proteomes" id="UP001497623">
    <property type="component" value="Unassembled WGS sequence"/>
</dbReference>
<evidence type="ECO:0000256" key="1">
    <source>
        <dbReference type="ARBA" id="ARBA00001947"/>
    </source>
</evidence>
<evidence type="ECO:0000256" key="9">
    <source>
        <dbReference type="ARBA" id="ARBA00022833"/>
    </source>
</evidence>
<feature type="signal peptide" evidence="13">
    <location>
        <begin position="1"/>
        <end position="18"/>
    </location>
</feature>
<proteinExistence type="inferred from homology"/>
<keyword evidence="16" id="KW-1185">Reference proteome</keyword>
<evidence type="ECO:0000256" key="6">
    <source>
        <dbReference type="ARBA" id="ARBA00022723"/>
    </source>
</evidence>
<dbReference type="SMART" id="SM00631">
    <property type="entry name" value="Zn_pept"/>
    <property type="match status" value="1"/>
</dbReference>
<dbReference type="SUPFAM" id="SSF49464">
    <property type="entry name" value="Carboxypeptidase regulatory domain-like"/>
    <property type="match status" value="1"/>
</dbReference>
<name>A0AAV2RLT1_MEGNR</name>
<keyword evidence="5" id="KW-0645">Protease</keyword>
<dbReference type="EMBL" id="CAXKWB010027412">
    <property type="protein sequence ID" value="CAL4131810.1"/>
    <property type="molecule type" value="Genomic_DNA"/>
</dbReference>
<dbReference type="InterPro" id="IPR050753">
    <property type="entry name" value="Peptidase_M14_domain"/>
</dbReference>
<dbReference type="GO" id="GO:0006518">
    <property type="term" value="P:peptide metabolic process"/>
    <property type="evidence" value="ECO:0007669"/>
    <property type="project" value="TreeGrafter"/>
</dbReference>
<evidence type="ECO:0000256" key="12">
    <source>
        <dbReference type="PROSITE-ProRule" id="PRU01379"/>
    </source>
</evidence>
<comment type="caution">
    <text evidence="15">The sequence shown here is derived from an EMBL/GenBank/DDBJ whole genome shotgun (WGS) entry which is preliminary data.</text>
</comment>
<keyword evidence="7 13" id="KW-0732">Signal</keyword>
<dbReference type="PRINTS" id="PR00765">
    <property type="entry name" value="CRBOXYPTASEA"/>
</dbReference>
<accession>A0AAV2RLT1</accession>
<dbReference type="PANTHER" id="PTHR11532:SF93">
    <property type="entry name" value="CARBOXYPEPTIDASE E"/>
    <property type="match status" value="1"/>
</dbReference>
<dbReference type="InterPro" id="IPR000834">
    <property type="entry name" value="Peptidase_M14"/>
</dbReference>
<keyword evidence="10" id="KW-0482">Metalloprotease</keyword>
<keyword evidence="8" id="KW-0378">Hydrolase</keyword>
<evidence type="ECO:0000259" key="14">
    <source>
        <dbReference type="PROSITE" id="PS52035"/>
    </source>
</evidence>
<protein>
    <recommendedName>
        <fullName evidence="14">Peptidase M14 domain-containing protein</fullName>
    </recommendedName>
</protein>
<keyword evidence="4" id="KW-0964">Secreted</keyword>
<dbReference type="SUPFAM" id="SSF53187">
    <property type="entry name" value="Zn-dependent exopeptidases"/>
    <property type="match status" value="1"/>
</dbReference>
<sequence>MFLPAVVSVLLGLTTCHAASVAKSDVDSHYVMKHHDNKEMEQVLRDITEHCPDVSRLYALSEPSVRGVPLWVIEFSDSPGHHELLEPEFKYVANMHGNEVSGRELLLRLANELCEGWVKGDEDVQKLITSTRIHLLPSLNPDGWQLSTDTGTRDYLKGRSNNNSVDLNRDFPDLDRIMYSNEAHHLDHNHHLMDQLRSLDHQPQPETWAAMKWIMSIPFVLSANFHNGDLVANYPYDSSRSGRAQEYAKSPDDTTFKHLASVYSGLHPQMSDVKRPPCTKEDYSFGPDGGITNGAAWYSVRGGMQDFNYLSSNDMDVTLEVGCTKYPHPSALQQEWEDNRQALMEYMWQVHTGVKGIVRDSLNGHGIPNAQIKVRNVTQINDTHARNDVIDHHVASVHDGDYWRILTPGEYEITAIAEGYLPLTHDVKISNPHHQEALRRDFDLAPMPDQEIMDNALNQVDRDYEDLYSGGQEEMPLEEELIGRLTGHLPFGRLRF</sequence>
<dbReference type="CDD" id="cd11308">
    <property type="entry name" value="Peptidase_M14NE-CP-C_like"/>
    <property type="match status" value="1"/>
</dbReference>
<evidence type="ECO:0000256" key="7">
    <source>
        <dbReference type="ARBA" id="ARBA00022729"/>
    </source>
</evidence>
<dbReference type="GO" id="GO:0005615">
    <property type="term" value="C:extracellular space"/>
    <property type="evidence" value="ECO:0007669"/>
    <property type="project" value="TreeGrafter"/>
</dbReference>
<dbReference type="GO" id="GO:0008270">
    <property type="term" value="F:zinc ion binding"/>
    <property type="evidence" value="ECO:0007669"/>
    <property type="project" value="InterPro"/>
</dbReference>
<feature type="domain" description="Peptidase M14" evidence="14">
    <location>
        <begin position="33"/>
        <end position="350"/>
    </location>
</feature>
<dbReference type="Pfam" id="PF00246">
    <property type="entry name" value="Peptidase_M14"/>
    <property type="match status" value="1"/>
</dbReference>
<evidence type="ECO:0000256" key="2">
    <source>
        <dbReference type="ARBA" id="ARBA00004613"/>
    </source>
</evidence>
<evidence type="ECO:0000256" key="4">
    <source>
        <dbReference type="ARBA" id="ARBA00022525"/>
    </source>
</evidence>
<feature type="active site" description="Proton donor/acceptor" evidence="12">
    <location>
        <position position="320"/>
    </location>
</feature>
<dbReference type="Gene3D" id="2.60.40.1120">
    <property type="entry name" value="Carboxypeptidase-like, regulatory domain"/>
    <property type="match status" value="1"/>
</dbReference>
<dbReference type="AlphaFoldDB" id="A0AAV2RLT1"/>
<organism evidence="15 16">
    <name type="scientific">Meganyctiphanes norvegica</name>
    <name type="common">Northern krill</name>
    <name type="synonym">Thysanopoda norvegica</name>
    <dbReference type="NCBI Taxonomy" id="48144"/>
    <lineage>
        <taxon>Eukaryota</taxon>
        <taxon>Metazoa</taxon>
        <taxon>Ecdysozoa</taxon>
        <taxon>Arthropoda</taxon>
        <taxon>Crustacea</taxon>
        <taxon>Multicrustacea</taxon>
        <taxon>Malacostraca</taxon>
        <taxon>Eumalacostraca</taxon>
        <taxon>Eucarida</taxon>
        <taxon>Euphausiacea</taxon>
        <taxon>Euphausiidae</taxon>
        <taxon>Meganyctiphanes</taxon>
    </lineage>
</organism>
<reference evidence="15 16" key="1">
    <citation type="submission" date="2024-05" db="EMBL/GenBank/DDBJ databases">
        <authorList>
            <person name="Wallberg A."/>
        </authorList>
    </citation>
    <scope>NUCLEOTIDE SEQUENCE [LARGE SCALE GENOMIC DNA]</scope>
</reference>
<evidence type="ECO:0000256" key="3">
    <source>
        <dbReference type="ARBA" id="ARBA00005988"/>
    </source>
</evidence>